<evidence type="ECO:0000313" key="3">
    <source>
        <dbReference type="Proteomes" id="UP000600918"/>
    </source>
</evidence>
<dbReference type="AlphaFoldDB" id="A0A834PEG4"/>
<protein>
    <submittedName>
        <fullName evidence="2">Uncharacterized protein</fullName>
    </submittedName>
</protein>
<organism evidence="2 3">
    <name type="scientific">Vespula pensylvanica</name>
    <name type="common">Western yellow jacket</name>
    <name type="synonym">Wasp</name>
    <dbReference type="NCBI Taxonomy" id="30213"/>
    <lineage>
        <taxon>Eukaryota</taxon>
        <taxon>Metazoa</taxon>
        <taxon>Ecdysozoa</taxon>
        <taxon>Arthropoda</taxon>
        <taxon>Hexapoda</taxon>
        <taxon>Insecta</taxon>
        <taxon>Pterygota</taxon>
        <taxon>Neoptera</taxon>
        <taxon>Endopterygota</taxon>
        <taxon>Hymenoptera</taxon>
        <taxon>Apocrita</taxon>
        <taxon>Aculeata</taxon>
        <taxon>Vespoidea</taxon>
        <taxon>Vespidae</taxon>
        <taxon>Vespinae</taxon>
        <taxon>Vespula</taxon>
    </lineage>
</organism>
<sequence>MVMERHAWKGRREQQPPAALIPDGLVFENSWWISEESSDLGNSLVARPRTVGVEFRRGPFIAGRGVGWLGEEEGREGEEEEEKEEEEAEEEEKEEEEEEEEEE</sequence>
<evidence type="ECO:0000313" key="2">
    <source>
        <dbReference type="EMBL" id="KAF7438254.1"/>
    </source>
</evidence>
<reference evidence="2" key="1">
    <citation type="journal article" date="2020" name="G3 (Bethesda)">
        <title>High-Quality Assemblies for Three Invasive Social Wasps from the &lt;i&gt;Vespula&lt;/i&gt; Genus.</title>
        <authorList>
            <person name="Harrop T.W.R."/>
            <person name="Guhlin J."/>
            <person name="McLaughlin G.M."/>
            <person name="Permina E."/>
            <person name="Stockwell P."/>
            <person name="Gilligan J."/>
            <person name="Le Lec M.F."/>
            <person name="Gruber M.A.M."/>
            <person name="Quinn O."/>
            <person name="Lovegrove M."/>
            <person name="Duncan E.J."/>
            <person name="Remnant E.J."/>
            <person name="Van Eeckhoven J."/>
            <person name="Graham B."/>
            <person name="Knapp R.A."/>
            <person name="Langford K.W."/>
            <person name="Kronenberg Z."/>
            <person name="Press M.O."/>
            <person name="Eacker S.M."/>
            <person name="Wilson-Rankin E.E."/>
            <person name="Purcell J."/>
            <person name="Lester P.J."/>
            <person name="Dearden P.K."/>
        </authorList>
    </citation>
    <scope>NUCLEOTIDE SEQUENCE</scope>
    <source>
        <strain evidence="2">Volc-1</strain>
    </source>
</reference>
<dbReference type="EMBL" id="JACSDY010000001">
    <property type="protein sequence ID" value="KAF7438254.1"/>
    <property type="molecule type" value="Genomic_DNA"/>
</dbReference>
<accession>A0A834PEG4</accession>
<proteinExistence type="predicted"/>
<comment type="caution">
    <text evidence="2">The sequence shown here is derived from an EMBL/GenBank/DDBJ whole genome shotgun (WGS) entry which is preliminary data.</text>
</comment>
<dbReference type="Proteomes" id="UP000600918">
    <property type="component" value="Unassembled WGS sequence"/>
</dbReference>
<name>A0A834PEG4_VESPE</name>
<gene>
    <name evidence="2" type="ORF">H0235_000645</name>
</gene>
<feature type="region of interest" description="Disordered" evidence="1">
    <location>
        <begin position="66"/>
        <end position="103"/>
    </location>
</feature>
<feature type="compositionally biased region" description="Acidic residues" evidence="1">
    <location>
        <begin position="70"/>
        <end position="103"/>
    </location>
</feature>
<keyword evidence="3" id="KW-1185">Reference proteome</keyword>
<evidence type="ECO:0000256" key="1">
    <source>
        <dbReference type="SAM" id="MobiDB-lite"/>
    </source>
</evidence>